<dbReference type="EMBL" id="GBXM01000835">
    <property type="protein sequence ID" value="JAI07743.1"/>
    <property type="molecule type" value="Transcribed_RNA"/>
</dbReference>
<reference evidence="1" key="2">
    <citation type="journal article" date="2015" name="Fish Shellfish Immunol.">
        <title>Early steps in the European eel (Anguilla anguilla)-Vibrio vulnificus interaction in the gills: Role of the RtxA13 toxin.</title>
        <authorList>
            <person name="Callol A."/>
            <person name="Pajuelo D."/>
            <person name="Ebbesson L."/>
            <person name="Teles M."/>
            <person name="MacKenzie S."/>
            <person name="Amaro C."/>
        </authorList>
    </citation>
    <scope>NUCLEOTIDE SEQUENCE</scope>
</reference>
<protein>
    <submittedName>
        <fullName evidence="1">Uncharacterized protein</fullName>
    </submittedName>
</protein>
<name>A0A0E9XYF3_ANGAN</name>
<reference evidence="1" key="1">
    <citation type="submission" date="2014-11" db="EMBL/GenBank/DDBJ databases">
        <authorList>
            <person name="Amaro Gonzalez C."/>
        </authorList>
    </citation>
    <scope>NUCLEOTIDE SEQUENCE</scope>
</reference>
<accession>A0A0E9XYF3</accession>
<organism evidence="1">
    <name type="scientific">Anguilla anguilla</name>
    <name type="common">European freshwater eel</name>
    <name type="synonym">Muraena anguilla</name>
    <dbReference type="NCBI Taxonomy" id="7936"/>
    <lineage>
        <taxon>Eukaryota</taxon>
        <taxon>Metazoa</taxon>
        <taxon>Chordata</taxon>
        <taxon>Craniata</taxon>
        <taxon>Vertebrata</taxon>
        <taxon>Euteleostomi</taxon>
        <taxon>Actinopterygii</taxon>
        <taxon>Neopterygii</taxon>
        <taxon>Teleostei</taxon>
        <taxon>Anguilliformes</taxon>
        <taxon>Anguillidae</taxon>
        <taxon>Anguilla</taxon>
    </lineage>
</organism>
<proteinExistence type="predicted"/>
<sequence length="11" mass="1282">MIFQTVNFGKP</sequence>
<evidence type="ECO:0000313" key="1">
    <source>
        <dbReference type="EMBL" id="JAI07743.1"/>
    </source>
</evidence>